<evidence type="ECO:0000256" key="3">
    <source>
        <dbReference type="ARBA" id="ARBA00022448"/>
    </source>
</evidence>
<dbReference type="GO" id="GO:0055085">
    <property type="term" value="P:transmembrane transport"/>
    <property type="evidence" value="ECO:0007669"/>
    <property type="project" value="InterPro"/>
</dbReference>
<dbReference type="GO" id="GO:0030288">
    <property type="term" value="C:outer membrane-bounded periplasmic space"/>
    <property type="evidence" value="ECO:0007669"/>
    <property type="project" value="InterPro"/>
</dbReference>
<name>A0A5M6CWF5_9BACT</name>
<keyword evidence="9" id="KW-0472">Membrane</keyword>
<dbReference type="EMBL" id="VWOX01000019">
    <property type="protein sequence ID" value="KAA5539423.1"/>
    <property type="molecule type" value="Genomic_DNA"/>
</dbReference>
<evidence type="ECO:0000256" key="5">
    <source>
        <dbReference type="ARBA" id="ARBA00022519"/>
    </source>
</evidence>
<organism evidence="12 13">
    <name type="scientific">Roseiconus nitratireducens</name>
    <dbReference type="NCBI Taxonomy" id="2605748"/>
    <lineage>
        <taxon>Bacteria</taxon>
        <taxon>Pseudomonadati</taxon>
        <taxon>Planctomycetota</taxon>
        <taxon>Planctomycetia</taxon>
        <taxon>Pirellulales</taxon>
        <taxon>Pirellulaceae</taxon>
        <taxon>Roseiconus</taxon>
    </lineage>
</organism>
<evidence type="ECO:0000313" key="12">
    <source>
        <dbReference type="EMBL" id="KAA5539423.1"/>
    </source>
</evidence>
<dbReference type="PRINTS" id="PR01374">
    <property type="entry name" value="TONBPROTEIN"/>
</dbReference>
<evidence type="ECO:0000256" key="7">
    <source>
        <dbReference type="ARBA" id="ARBA00022927"/>
    </source>
</evidence>
<keyword evidence="4" id="KW-1003">Cell membrane</keyword>
<dbReference type="Gene3D" id="3.30.1150.10">
    <property type="match status" value="1"/>
</dbReference>
<dbReference type="SUPFAM" id="SSF74653">
    <property type="entry name" value="TolA/TonB C-terminal domain"/>
    <property type="match status" value="1"/>
</dbReference>
<evidence type="ECO:0000256" key="2">
    <source>
        <dbReference type="ARBA" id="ARBA00006555"/>
    </source>
</evidence>
<sequence>MSSFSKSSALSVSLHAALLAVLYLLPASESRRFQSSGQLQVITLELSQAVESAKIQPVSVEVPPPPRRFAPEQESPREEMLEPFDREIPPAEPLGKRPTTRPDAPTSPPVATAVTKSEPPKRRQLPEQLPDQPIEEVVPRRPPVVRTPPPSFRPTNPMEQIAGLQDPTSADLSSNPPPEYPAEAVRRRLEGTILLELTIDASGNVTDATVLRSSGHASLDRAAIDAVLRWKGQPATRWGRPVATVERLPVRFRL</sequence>
<dbReference type="NCBIfam" id="TIGR01352">
    <property type="entry name" value="tonB_Cterm"/>
    <property type="match status" value="1"/>
</dbReference>
<reference evidence="12 13" key="1">
    <citation type="submission" date="2019-08" db="EMBL/GenBank/DDBJ databases">
        <authorList>
            <person name="Dhanesh K."/>
            <person name="Kumar G."/>
            <person name="Sasikala C."/>
            <person name="Venkata Ramana C."/>
        </authorList>
    </citation>
    <scope>NUCLEOTIDE SEQUENCE [LARGE SCALE GENOMIC DNA]</scope>
    <source>
        <strain evidence="12 13">JC645</strain>
    </source>
</reference>
<dbReference type="GO" id="GO:0015031">
    <property type="term" value="P:protein transport"/>
    <property type="evidence" value="ECO:0007669"/>
    <property type="project" value="UniProtKB-KW"/>
</dbReference>
<evidence type="ECO:0000256" key="10">
    <source>
        <dbReference type="SAM" id="MobiDB-lite"/>
    </source>
</evidence>
<dbReference type="AlphaFoldDB" id="A0A5M6CWF5"/>
<dbReference type="GO" id="GO:0031992">
    <property type="term" value="F:energy transducer activity"/>
    <property type="evidence" value="ECO:0007669"/>
    <property type="project" value="InterPro"/>
</dbReference>
<dbReference type="InterPro" id="IPR003538">
    <property type="entry name" value="TonB"/>
</dbReference>
<dbReference type="InterPro" id="IPR006260">
    <property type="entry name" value="TonB/TolA_C"/>
</dbReference>
<keyword evidence="5" id="KW-0997">Cell inner membrane</keyword>
<keyword evidence="6" id="KW-0812">Transmembrane</keyword>
<evidence type="ECO:0000256" key="8">
    <source>
        <dbReference type="ARBA" id="ARBA00022989"/>
    </source>
</evidence>
<dbReference type="Pfam" id="PF03544">
    <property type="entry name" value="TonB_C"/>
    <property type="match status" value="1"/>
</dbReference>
<dbReference type="GO" id="GO:0098797">
    <property type="term" value="C:plasma membrane protein complex"/>
    <property type="evidence" value="ECO:0007669"/>
    <property type="project" value="TreeGrafter"/>
</dbReference>
<comment type="caution">
    <text evidence="12">The sequence shown here is derived from an EMBL/GenBank/DDBJ whole genome shotgun (WGS) entry which is preliminary data.</text>
</comment>
<keyword evidence="3" id="KW-0813">Transport</keyword>
<gene>
    <name evidence="12" type="ORF">FYK55_24110</name>
</gene>
<evidence type="ECO:0000313" key="13">
    <source>
        <dbReference type="Proteomes" id="UP000324479"/>
    </source>
</evidence>
<dbReference type="GO" id="GO:0015891">
    <property type="term" value="P:siderophore transport"/>
    <property type="evidence" value="ECO:0007669"/>
    <property type="project" value="InterPro"/>
</dbReference>
<keyword evidence="7" id="KW-0653">Protein transport</keyword>
<dbReference type="Proteomes" id="UP000324479">
    <property type="component" value="Unassembled WGS sequence"/>
</dbReference>
<proteinExistence type="inferred from homology"/>
<accession>A0A5M6CWF5</accession>
<evidence type="ECO:0000256" key="4">
    <source>
        <dbReference type="ARBA" id="ARBA00022475"/>
    </source>
</evidence>
<keyword evidence="13" id="KW-1185">Reference proteome</keyword>
<evidence type="ECO:0000256" key="6">
    <source>
        <dbReference type="ARBA" id="ARBA00022692"/>
    </source>
</evidence>
<keyword evidence="8" id="KW-1133">Transmembrane helix</keyword>
<comment type="subcellular location">
    <subcellularLocation>
        <location evidence="1">Cell inner membrane</location>
        <topology evidence="1">Single-pass membrane protein</topology>
        <orientation evidence="1">Periplasmic side</orientation>
    </subcellularLocation>
</comment>
<dbReference type="PROSITE" id="PS52015">
    <property type="entry name" value="TONB_CTD"/>
    <property type="match status" value="1"/>
</dbReference>
<feature type="region of interest" description="Disordered" evidence="10">
    <location>
        <begin position="57"/>
        <end position="160"/>
    </location>
</feature>
<dbReference type="InterPro" id="IPR051045">
    <property type="entry name" value="TonB-dependent_transducer"/>
</dbReference>
<dbReference type="RefSeq" id="WP_150079198.1">
    <property type="nucleotide sequence ID" value="NZ_VWOX01000019.1"/>
</dbReference>
<dbReference type="InterPro" id="IPR037682">
    <property type="entry name" value="TonB_C"/>
</dbReference>
<dbReference type="PANTHER" id="PTHR33446">
    <property type="entry name" value="PROTEIN TONB-RELATED"/>
    <property type="match status" value="1"/>
</dbReference>
<comment type="similarity">
    <text evidence="2">Belongs to the TonB family.</text>
</comment>
<evidence type="ECO:0000259" key="11">
    <source>
        <dbReference type="PROSITE" id="PS52015"/>
    </source>
</evidence>
<feature type="compositionally biased region" description="Pro residues" evidence="10">
    <location>
        <begin position="140"/>
        <end position="152"/>
    </location>
</feature>
<feature type="compositionally biased region" description="Basic and acidic residues" evidence="10">
    <location>
        <begin position="69"/>
        <end position="89"/>
    </location>
</feature>
<evidence type="ECO:0000256" key="1">
    <source>
        <dbReference type="ARBA" id="ARBA00004383"/>
    </source>
</evidence>
<evidence type="ECO:0000256" key="9">
    <source>
        <dbReference type="ARBA" id="ARBA00023136"/>
    </source>
</evidence>
<protein>
    <submittedName>
        <fullName evidence="12">Energy transducer TonB</fullName>
    </submittedName>
</protein>
<feature type="domain" description="TonB C-terminal" evidence="11">
    <location>
        <begin position="165"/>
        <end position="254"/>
    </location>
</feature>
<dbReference type="PANTHER" id="PTHR33446:SF2">
    <property type="entry name" value="PROTEIN TONB"/>
    <property type="match status" value="1"/>
</dbReference>